<dbReference type="GO" id="GO:0006352">
    <property type="term" value="P:DNA-templated transcription initiation"/>
    <property type="evidence" value="ECO:0007669"/>
    <property type="project" value="InterPro"/>
</dbReference>
<dbReference type="EMBL" id="JAPDPI010000068">
    <property type="protein sequence ID" value="MCW3807904.1"/>
    <property type="molecule type" value="Genomic_DNA"/>
</dbReference>
<reference evidence="8" key="1">
    <citation type="submission" date="2022-10" db="EMBL/GenBank/DDBJ databases">
        <authorList>
            <person name="Yu W.X."/>
        </authorList>
    </citation>
    <scope>NUCLEOTIDE SEQUENCE</scope>
    <source>
        <strain evidence="8">D04</strain>
    </source>
</reference>
<keyword evidence="4" id="KW-0238">DNA-binding</keyword>
<comment type="caution">
    <text evidence="8">The sequence shown here is derived from an EMBL/GenBank/DDBJ whole genome shotgun (WGS) entry which is preliminary data.</text>
</comment>
<comment type="similarity">
    <text evidence="1">Belongs to the sigma-70 factor family. ECF subfamily.</text>
</comment>
<evidence type="ECO:0000259" key="6">
    <source>
        <dbReference type="Pfam" id="PF04542"/>
    </source>
</evidence>
<dbReference type="Gene3D" id="1.10.10.10">
    <property type="entry name" value="Winged helix-like DNA-binding domain superfamily/Winged helix DNA-binding domain"/>
    <property type="match status" value="1"/>
</dbReference>
<dbReference type="Pfam" id="PF04542">
    <property type="entry name" value="Sigma70_r2"/>
    <property type="match status" value="1"/>
</dbReference>
<dbReference type="Pfam" id="PF08281">
    <property type="entry name" value="Sigma70_r4_2"/>
    <property type="match status" value="1"/>
</dbReference>
<feature type="domain" description="RNA polymerase sigma-70 region 2" evidence="6">
    <location>
        <begin position="29"/>
        <end position="95"/>
    </location>
</feature>
<dbReference type="Gene3D" id="1.10.1740.10">
    <property type="match status" value="1"/>
</dbReference>
<sequence>MKRADQIKISDEVLIQQYYQGDSNGIEVLYNRYYLKVFNKCLSFTHNMDDAFDLTQDIFVKVFSKKNAFKGNSLFSTWLYAVVFNHCASSVKVKSRSKQEFFDLLSVPVAEDDDMDRIEERRLKEDQELYLYRALDEIPEQDKVLLELKYQNNYSVKDIQSELQISESAVKMRLMRARQKVGKYYHKAI</sequence>
<dbReference type="PANTHER" id="PTHR43133">
    <property type="entry name" value="RNA POLYMERASE ECF-TYPE SIGMA FACTO"/>
    <property type="match status" value="1"/>
</dbReference>
<dbReference type="InterPro" id="IPR007627">
    <property type="entry name" value="RNA_pol_sigma70_r2"/>
</dbReference>
<dbReference type="SUPFAM" id="SSF88659">
    <property type="entry name" value="Sigma3 and sigma4 domains of RNA polymerase sigma factors"/>
    <property type="match status" value="1"/>
</dbReference>
<dbReference type="GO" id="GO:0003677">
    <property type="term" value="F:DNA binding"/>
    <property type="evidence" value="ECO:0007669"/>
    <property type="project" value="UniProtKB-KW"/>
</dbReference>
<evidence type="ECO:0000256" key="3">
    <source>
        <dbReference type="ARBA" id="ARBA00023082"/>
    </source>
</evidence>
<evidence type="ECO:0000256" key="1">
    <source>
        <dbReference type="ARBA" id="ARBA00010641"/>
    </source>
</evidence>
<accession>A0AAE3MHM8</accession>
<gene>
    <name evidence="8" type="ORF">OM074_19925</name>
</gene>
<proteinExistence type="inferred from homology"/>
<protein>
    <submittedName>
        <fullName evidence="8">RNA polymerase sigma factor</fullName>
    </submittedName>
</protein>
<keyword evidence="2" id="KW-0805">Transcription regulation</keyword>
<dbReference type="InterPro" id="IPR014284">
    <property type="entry name" value="RNA_pol_sigma-70_dom"/>
</dbReference>
<dbReference type="CDD" id="cd06171">
    <property type="entry name" value="Sigma70_r4"/>
    <property type="match status" value="1"/>
</dbReference>
<dbReference type="InterPro" id="IPR039425">
    <property type="entry name" value="RNA_pol_sigma-70-like"/>
</dbReference>
<dbReference type="InterPro" id="IPR036388">
    <property type="entry name" value="WH-like_DNA-bd_sf"/>
</dbReference>
<evidence type="ECO:0000256" key="2">
    <source>
        <dbReference type="ARBA" id="ARBA00023015"/>
    </source>
</evidence>
<organism evidence="8 9">
    <name type="scientific">Plebeiibacterium marinum</name>
    <dbReference type="NCBI Taxonomy" id="2992111"/>
    <lineage>
        <taxon>Bacteria</taxon>
        <taxon>Pseudomonadati</taxon>
        <taxon>Bacteroidota</taxon>
        <taxon>Bacteroidia</taxon>
        <taxon>Marinilabiliales</taxon>
        <taxon>Marinilabiliaceae</taxon>
        <taxon>Plebeiibacterium</taxon>
    </lineage>
</organism>
<dbReference type="SUPFAM" id="SSF88946">
    <property type="entry name" value="Sigma2 domain of RNA polymerase sigma factors"/>
    <property type="match status" value="1"/>
</dbReference>
<dbReference type="Proteomes" id="UP001207408">
    <property type="component" value="Unassembled WGS sequence"/>
</dbReference>
<keyword evidence="9" id="KW-1185">Reference proteome</keyword>
<dbReference type="PANTHER" id="PTHR43133:SF8">
    <property type="entry name" value="RNA POLYMERASE SIGMA FACTOR HI_1459-RELATED"/>
    <property type="match status" value="1"/>
</dbReference>
<dbReference type="NCBIfam" id="TIGR02937">
    <property type="entry name" value="sigma70-ECF"/>
    <property type="match status" value="1"/>
</dbReference>
<dbReference type="InterPro" id="IPR013249">
    <property type="entry name" value="RNA_pol_sigma70_r4_t2"/>
</dbReference>
<dbReference type="GO" id="GO:0016987">
    <property type="term" value="F:sigma factor activity"/>
    <property type="evidence" value="ECO:0007669"/>
    <property type="project" value="UniProtKB-KW"/>
</dbReference>
<evidence type="ECO:0000259" key="7">
    <source>
        <dbReference type="Pfam" id="PF08281"/>
    </source>
</evidence>
<evidence type="ECO:0000256" key="4">
    <source>
        <dbReference type="ARBA" id="ARBA00023125"/>
    </source>
</evidence>
<dbReference type="InterPro" id="IPR013324">
    <property type="entry name" value="RNA_pol_sigma_r3/r4-like"/>
</dbReference>
<evidence type="ECO:0000313" key="8">
    <source>
        <dbReference type="EMBL" id="MCW3807904.1"/>
    </source>
</evidence>
<evidence type="ECO:0000313" key="9">
    <source>
        <dbReference type="Proteomes" id="UP001207408"/>
    </source>
</evidence>
<dbReference type="RefSeq" id="WP_301202397.1">
    <property type="nucleotide sequence ID" value="NZ_JAPDPI010000068.1"/>
</dbReference>
<keyword evidence="3" id="KW-0731">Sigma factor</keyword>
<dbReference type="AlphaFoldDB" id="A0AAE3MHM8"/>
<feature type="domain" description="RNA polymerase sigma factor 70 region 4 type 2" evidence="7">
    <location>
        <begin position="130"/>
        <end position="180"/>
    </location>
</feature>
<dbReference type="InterPro" id="IPR013325">
    <property type="entry name" value="RNA_pol_sigma_r2"/>
</dbReference>
<evidence type="ECO:0000256" key="5">
    <source>
        <dbReference type="ARBA" id="ARBA00023163"/>
    </source>
</evidence>
<name>A0AAE3MHM8_9BACT</name>
<keyword evidence="5" id="KW-0804">Transcription</keyword>